<reference evidence="1" key="1">
    <citation type="submission" date="2023-06" db="EMBL/GenBank/DDBJ databases">
        <title>Genomic analysis of the entomopathogenic nematode Steinernema hermaphroditum.</title>
        <authorList>
            <person name="Schwarz E.M."/>
            <person name="Heppert J.K."/>
            <person name="Baniya A."/>
            <person name="Schwartz H.T."/>
            <person name="Tan C.-H."/>
            <person name="Antoshechkin I."/>
            <person name="Sternberg P.W."/>
            <person name="Goodrich-Blair H."/>
            <person name="Dillman A.R."/>
        </authorList>
    </citation>
    <scope>NUCLEOTIDE SEQUENCE</scope>
    <source>
        <strain evidence="1">PS9179</strain>
        <tissue evidence="1">Whole animal</tissue>
    </source>
</reference>
<proteinExistence type="predicted"/>
<evidence type="ECO:0000313" key="1">
    <source>
        <dbReference type="EMBL" id="KAK0402466.1"/>
    </source>
</evidence>
<accession>A0AA39LLV4</accession>
<sequence length="90" mass="9309">MNLPRADEEVMVRGEGGLGTEFAGGRWRHRVDGLCLSESAKGSRFGAVGFEKVAEDSVLGGAGETDGADAVTVDRRCGTEGVEGPLNSTP</sequence>
<protein>
    <submittedName>
        <fullName evidence="1">Uncharacterized protein</fullName>
    </submittedName>
</protein>
<dbReference type="AlphaFoldDB" id="A0AA39LLV4"/>
<dbReference type="Proteomes" id="UP001175271">
    <property type="component" value="Unassembled WGS sequence"/>
</dbReference>
<dbReference type="EMBL" id="JAUCMV010000004">
    <property type="protein sequence ID" value="KAK0402466.1"/>
    <property type="molecule type" value="Genomic_DNA"/>
</dbReference>
<organism evidence="1 2">
    <name type="scientific">Steinernema hermaphroditum</name>
    <dbReference type="NCBI Taxonomy" id="289476"/>
    <lineage>
        <taxon>Eukaryota</taxon>
        <taxon>Metazoa</taxon>
        <taxon>Ecdysozoa</taxon>
        <taxon>Nematoda</taxon>
        <taxon>Chromadorea</taxon>
        <taxon>Rhabditida</taxon>
        <taxon>Tylenchina</taxon>
        <taxon>Panagrolaimomorpha</taxon>
        <taxon>Strongyloidoidea</taxon>
        <taxon>Steinernematidae</taxon>
        <taxon>Steinernema</taxon>
    </lineage>
</organism>
<keyword evidence="2" id="KW-1185">Reference proteome</keyword>
<evidence type="ECO:0000313" key="2">
    <source>
        <dbReference type="Proteomes" id="UP001175271"/>
    </source>
</evidence>
<comment type="caution">
    <text evidence="1">The sequence shown here is derived from an EMBL/GenBank/DDBJ whole genome shotgun (WGS) entry which is preliminary data.</text>
</comment>
<gene>
    <name evidence="1" type="ORF">QR680_016348</name>
</gene>
<name>A0AA39LLV4_9BILA</name>